<feature type="chain" id="PRO_5047353397" description="Lipoprotein" evidence="1">
    <location>
        <begin position="21"/>
        <end position="166"/>
    </location>
</feature>
<evidence type="ECO:0008006" key="4">
    <source>
        <dbReference type="Google" id="ProtNLM"/>
    </source>
</evidence>
<protein>
    <recommendedName>
        <fullName evidence="4">Lipoprotein</fullName>
    </recommendedName>
</protein>
<dbReference type="RefSeq" id="WP_331372869.1">
    <property type="nucleotide sequence ID" value="NZ_CP133148.1"/>
</dbReference>
<evidence type="ECO:0000313" key="3">
    <source>
        <dbReference type="Proteomes" id="UP001432360"/>
    </source>
</evidence>
<dbReference type="EMBL" id="CP133148">
    <property type="protein sequence ID" value="WVT03659.1"/>
    <property type="molecule type" value="Genomic_DNA"/>
</dbReference>
<feature type="signal peptide" evidence="1">
    <location>
        <begin position="1"/>
        <end position="20"/>
    </location>
</feature>
<accession>A0ABZ2B841</accession>
<sequence>MKRAAIISAFFAAFAGQAAAKDASFTFTAKYQGIEFQIDRLSAEECAKLIANPVIDLITEDGTAIIVPANETKRSCSSPLDKKGAEEPDTVLKFIGFPPVNVYDGDRIQMGDGPKVDLNMAAQYWTWEDDKRSYFMVDNLQVTDKKTGKSTCYQEVEKQFSCDVNP</sequence>
<gene>
    <name evidence="2" type="ORF">RB548_19645</name>
</gene>
<reference evidence="2" key="1">
    <citation type="submission" date="2023-08" db="EMBL/GenBank/DDBJ databases">
        <title>Complete genome sequence of Sinorhizobium chiapanecum ITTG S70 isolated from Acaciella angustissima nodules in Chiapas-Mexico.</title>
        <authorList>
            <person name="Rincon-Rosales R."/>
            <person name="Rogel M.A."/>
            <person name="Rincon-Medina C.I."/>
            <person name="Guerrero G."/>
            <person name="Manzano-Gomez L.A."/>
            <person name="Lopez-Lopez A."/>
            <person name="Rincon Molina F.A."/>
            <person name="Martinez-Romero E."/>
        </authorList>
    </citation>
    <scope>NUCLEOTIDE SEQUENCE</scope>
    <source>
        <strain evidence="2">ITTG S70</strain>
    </source>
</reference>
<dbReference type="Proteomes" id="UP001432360">
    <property type="component" value="Chromosome"/>
</dbReference>
<proteinExistence type="predicted"/>
<evidence type="ECO:0000256" key="1">
    <source>
        <dbReference type="SAM" id="SignalP"/>
    </source>
</evidence>
<keyword evidence="1" id="KW-0732">Signal</keyword>
<keyword evidence="3" id="KW-1185">Reference proteome</keyword>
<evidence type="ECO:0000313" key="2">
    <source>
        <dbReference type="EMBL" id="WVT03659.1"/>
    </source>
</evidence>
<organism evidence="2 3">
    <name type="scientific">Sinorhizobium chiapasense</name>
    <dbReference type="NCBI Taxonomy" id="501572"/>
    <lineage>
        <taxon>Bacteria</taxon>
        <taxon>Pseudomonadati</taxon>
        <taxon>Pseudomonadota</taxon>
        <taxon>Alphaproteobacteria</taxon>
        <taxon>Hyphomicrobiales</taxon>
        <taxon>Rhizobiaceae</taxon>
        <taxon>Sinorhizobium/Ensifer group</taxon>
        <taxon>Sinorhizobium</taxon>
    </lineage>
</organism>
<name>A0ABZ2B841_9HYPH</name>